<feature type="compositionally biased region" description="Pro residues" evidence="2">
    <location>
        <begin position="720"/>
        <end position="787"/>
    </location>
</feature>
<keyword evidence="5" id="KW-1185">Reference proteome</keyword>
<dbReference type="PANTHER" id="PTHR11022:SF41">
    <property type="entry name" value="PEPTIDOGLYCAN-RECOGNITION PROTEIN LC-RELATED"/>
    <property type="match status" value="1"/>
</dbReference>
<dbReference type="Pfam" id="PF01510">
    <property type="entry name" value="Amidase_2"/>
    <property type="match status" value="1"/>
</dbReference>
<dbReference type="GO" id="GO:0008745">
    <property type="term" value="F:N-acetylmuramoyl-L-alanine amidase activity"/>
    <property type="evidence" value="ECO:0007669"/>
    <property type="project" value="InterPro"/>
</dbReference>
<name>A0A1D9MLB8_9ACTO</name>
<dbReference type="EMBL" id="CP017812">
    <property type="protein sequence ID" value="AOZ73161.1"/>
    <property type="molecule type" value="Genomic_DNA"/>
</dbReference>
<gene>
    <name evidence="4" type="ORF">BK816_07530</name>
</gene>
<feature type="compositionally biased region" description="Polar residues" evidence="2">
    <location>
        <begin position="309"/>
        <end position="319"/>
    </location>
</feature>
<dbReference type="PROSITE" id="PS51272">
    <property type="entry name" value="SLH"/>
    <property type="match status" value="3"/>
</dbReference>
<dbReference type="RefSeq" id="WP_071164624.1">
    <property type="nucleotide sequence ID" value="NZ_CP017812.1"/>
</dbReference>
<dbReference type="SMART" id="SM00701">
    <property type="entry name" value="PGRP"/>
    <property type="match status" value="1"/>
</dbReference>
<reference evidence="4 5" key="1">
    <citation type="submission" date="2016-10" db="EMBL/GenBank/DDBJ databases">
        <title>Actinomyces aegypiusis sp. nov., isolated from the Aegypius monachus in Qinghai Tibet Plateau China.</title>
        <authorList>
            <person name="Wang Y."/>
        </authorList>
    </citation>
    <scope>NUCLEOTIDE SEQUENCE [LARGE SCALE GENOMIC DNA]</scope>
    <source>
        <strain evidence="4 5">VUL4_3</strain>
    </source>
</reference>
<organism evidence="4 5">
    <name type="scientific">Boudabousia tangfeifanii</name>
    <dbReference type="NCBI Taxonomy" id="1912795"/>
    <lineage>
        <taxon>Bacteria</taxon>
        <taxon>Bacillati</taxon>
        <taxon>Actinomycetota</taxon>
        <taxon>Actinomycetes</taxon>
        <taxon>Actinomycetales</taxon>
        <taxon>Actinomycetaceae</taxon>
        <taxon>Boudabousia</taxon>
    </lineage>
</organism>
<dbReference type="InterPro" id="IPR036505">
    <property type="entry name" value="Amidase/PGRP_sf"/>
</dbReference>
<feature type="region of interest" description="Disordered" evidence="2">
    <location>
        <begin position="108"/>
        <end position="156"/>
    </location>
</feature>
<feature type="compositionally biased region" description="Low complexity" evidence="2">
    <location>
        <begin position="198"/>
        <end position="207"/>
    </location>
</feature>
<dbReference type="Gene3D" id="3.40.80.10">
    <property type="entry name" value="Peptidoglycan recognition protein-like"/>
    <property type="match status" value="1"/>
</dbReference>
<dbReference type="GO" id="GO:0008270">
    <property type="term" value="F:zinc ion binding"/>
    <property type="evidence" value="ECO:0007669"/>
    <property type="project" value="InterPro"/>
</dbReference>
<feature type="domain" description="SLH" evidence="3">
    <location>
        <begin position="937"/>
        <end position="993"/>
    </location>
</feature>
<sequence>MEKPKAWILGLSVLTATALVGGPLVASVSSTNGPLSLSRPVVSTGEATFEGIPVSVSTAAGPLYTPVTAANPEDSVVVNVPTGEPVQVDLQPQPVSPADAERINRELAEQRQREEGEGKVDLGKQADDDLPNPNETARGVKVRADLDGGPNVVGAVWQPTDSKVRVTYRYRNKEGWSDWKDLSDNGADGPDRGRGRPGSEPAPVAGAEEVEMMLTVPAGQELPKDPRVALITNKKPEKPAEPAPAPQPEKPAEPAPAPQPEKPADPEPAPAPQPEKPADPEPAPAPQPEKPAEPEPAPAPQEEEKGSAETGTGASQNVSLGDSAADLGLQTLLAAPAAWNVAAAANPADLLKNDSFFPKGPFKVETPMPRIHSRAEWGANERAMFWTPIEYSTVKGAIVHHTDGTNNYTPEQVPWLIRNIFYFHANSRGWGDIGYNVIVDKYGRAWQGRAGDLRNRTPQGAHAYGTNKQTFGISVLGNYHHQPISPKARKTLVDILAWKLAQNGVDPKTNMTLVGHFRGHRSPLVTNTISGHRQVGSTDCPGNSFFAQLPGIRDEVARRIDKITAGPYADVLVGHQFEAPITWMRLNHYARGWADGTFRPMAPISREALIAFIYRLSGATSTDTNSGFRDVPSNSLFAKEITWAKRTHISTGWADGTFRPQQQVTREAMAAFLYRLCKSNAELCNQKANTMLEKVSKLEVPAKPEAKKPVTKPTVEPSPEKPVPAKPAPAKPTKPVPSKPVKPAPAKPAPTKPAPTKPTPEKPAPTKPTKPAPKPVPKPAPVKPAPTPSITLEPKSSQKSLNSAAFEFAPATVMVQSASRVPTDSEIGSYDIAKIPEKVRANILKYGTTPTVEKSTPEPKKPAPVKPTPKKPAPVKPAPAKPAPTKPAPAKPAPTKPAPAKPAPKKPVPVKPSPMVPPTQPAKELPATPEPVVEYLPQQIFKDVRAQDLFAREIYWMKLSGISTGWADHTYRPGANTQRQAMAAFLYRLATGK</sequence>
<dbReference type="GO" id="GO:0009253">
    <property type="term" value="P:peptidoglycan catabolic process"/>
    <property type="evidence" value="ECO:0007669"/>
    <property type="project" value="InterPro"/>
</dbReference>
<dbReference type="SUPFAM" id="SSF55846">
    <property type="entry name" value="N-acetylmuramoyl-L-alanine amidase-like"/>
    <property type="match status" value="1"/>
</dbReference>
<feature type="region of interest" description="Disordered" evidence="2">
    <location>
        <begin position="176"/>
        <end position="319"/>
    </location>
</feature>
<dbReference type="Pfam" id="PF00395">
    <property type="entry name" value="SLH"/>
    <property type="match status" value="1"/>
</dbReference>
<accession>A0A1D9MLB8</accession>
<dbReference type="OrthoDB" id="514320at2"/>
<dbReference type="InterPro" id="IPR001119">
    <property type="entry name" value="SLH_dom"/>
</dbReference>
<dbReference type="InterPro" id="IPR002502">
    <property type="entry name" value="Amidase_domain"/>
</dbReference>
<feature type="region of interest" description="Disordered" evidence="2">
    <location>
        <begin position="846"/>
        <end position="926"/>
    </location>
</feature>
<dbReference type="AlphaFoldDB" id="A0A1D9MLB8"/>
<evidence type="ECO:0000313" key="4">
    <source>
        <dbReference type="EMBL" id="AOZ73161.1"/>
    </source>
</evidence>
<feature type="region of interest" description="Disordered" evidence="2">
    <location>
        <begin position="702"/>
        <end position="800"/>
    </location>
</feature>
<dbReference type="KEGG" id="avu:BK816_07530"/>
<evidence type="ECO:0000313" key="5">
    <source>
        <dbReference type="Proteomes" id="UP000176288"/>
    </source>
</evidence>
<comment type="similarity">
    <text evidence="1">Belongs to the N-acetylmuramoyl-L-alanine amidase 2 family.</text>
</comment>
<evidence type="ECO:0000256" key="1">
    <source>
        <dbReference type="ARBA" id="ARBA00007553"/>
    </source>
</evidence>
<feature type="compositionally biased region" description="Basic and acidic residues" evidence="2">
    <location>
        <begin position="108"/>
        <end position="127"/>
    </location>
</feature>
<dbReference type="Proteomes" id="UP000176288">
    <property type="component" value="Chromosome"/>
</dbReference>
<feature type="compositionally biased region" description="Basic and acidic residues" evidence="2">
    <location>
        <begin position="176"/>
        <end position="194"/>
    </location>
</feature>
<feature type="compositionally biased region" description="Pro residues" evidence="2">
    <location>
        <begin position="862"/>
        <end position="920"/>
    </location>
</feature>
<feature type="compositionally biased region" description="Pro residues" evidence="2">
    <location>
        <begin position="241"/>
        <end position="299"/>
    </location>
</feature>
<protein>
    <recommendedName>
        <fullName evidence="3">SLH domain-containing protein</fullName>
    </recommendedName>
</protein>
<feature type="domain" description="SLH" evidence="3">
    <location>
        <begin position="624"/>
        <end position="687"/>
    </location>
</feature>
<dbReference type="InterPro" id="IPR006619">
    <property type="entry name" value="PGRP_domain_met/bac"/>
</dbReference>
<feature type="domain" description="SLH" evidence="3">
    <location>
        <begin position="564"/>
        <end position="623"/>
    </location>
</feature>
<dbReference type="STRING" id="1912795.BK816_07530"/>
<dbReference type="InterPro" id="IPR015510">
    <property type="entry name" value="PGRP"/>
</dbReference>
<dbReference type="CDD" id="cd06583">
    <property type="entry name" value="PGRP"/>
    <property type="match status" value="1"/>
</dbReference>
<proteinExistence type="inferred from homology"/>
<evidence type="ECO:0000259" key="3">
    <source>
        <dbReference type="PROSITE" id="PS51272"/>
    </source>
</evidence>
<dbReference type="PANTHER" id="PTHR11022">
    <property type="entry name" value="PEPTIDOGLYCAN RECOGNITION PROTEIN"/>
    <property type="match status" value="1"/>
</dbReference>
<evidence type="ECO:0000256" key="2">
    <source>
        <dbReference type="SAM" id="MobiDB-lite"/>
    </source>
</evidence>